<reference evidence="1 2" key="1">
    <citation type="submission" date="2014-06" db="EMBL/GenBank/DDBJ databases">
        <title>Draft genome sequence of iron oxidizing acidophile Leptospirillum ferriphilum DSM14647.</title>
        <authorList>
            <person name="Cardenas J.P."/>
            <person name="Lazcano M."/>
            <person name="Ossandon F.J."/>
            <person name="Corbett M."/>
            <person name="Holmes D.S."/>
            <person name="Watkin E."/>
        </authorList>
    </citation>
    <scope>NUCLEOTIDE SEQUENCE [LARGE SCALE GENOMIC DNA]</scope>
    <source>
        <strain evidence="1 2">DSM 14647</strain>
    </source>
</reference>
<sequence length="43" mass="5215">MLQTNSFKTFKTPCRELLRRERLSADNDLPSFRCQEREVRDRA</sequence>
<organism evidence="1 2">
    <name type="scientific">Leptospirillum ferriphilum</name>
    <dbReference type="NCBI Taxonomy" id="178606"/>
    <lineage>
        <taxon>Bacteria</taxon>
        <taxon>Pseudomonadati</taxon>
        <taxon>Nitrospirota</taxon>
        <taxon>Nitrospiria</taxon>
        <taxon>Nitrospirales</taxon>
        <taxon>Nitrospiraceae</taxon>
        <taxon>Leptospirillum</taxon>
    </lineage>
</organism>
<gene>
    <name evidence="1" type="ORF">LptCag_2604</name>
</gene>
<accession>A0A094WF58</accession>
<dbReference type="Proteomes" id="UP000029452">
    <property type="component" value="Unassembled WGS sequence"/>
</dbReference>
<evidence type="ECO:0000313" key="1">
    <source>
        <dbReference type="EMBL" id="KGA95170.1"/>
    </source>
</evidence>
<protein>
    <submittedName>
        <fullName evidence="1">Uncharacterized protein</fullName>
    </submittedName>
</protein>
<dbReference type="AlphaFoldDB" id="A0A094WF58"/>
<evidence type="ECO:0000313" key="2">
    <source>
        <dbReference type="Proteomes" id="UP000029452"/>
    </source>
</evidence>
<name>A0A094WF58_9BACT</name>
<dbReference type="EMBL" id="JPGK01000001">
    <property type="protein sequence ID" value="KGA95170.1"/>
    <property type="molecule type" value="Genomic_DNA"/>
</dbReference>
<proteinExistence type="predicted"/>
<comment type="caution">
    <text evidence="1">The sequence shown here is derived from an EMBL/GenBank/DDBJ whole genome shotgun (WGS) entry which is preliminary data.</text>
</comment>